<protein>
    <recommendedName>
        <fullName evidence="5">Transcription factor domain-containing protein</fullName>
    </recommendedName>
</protein>
<comment type="caution">
    <text evidence="3">The sequence shown here is derived from an EMBL/GenBank/DDBJ whole genome shotgun (WGS) entry which is preliminary data.</text>
</comment>
<dbReference type="VEuPathDB" id="FungiDB:A1O9_05300"/>
<keyword evidence="4" id="KW-1185">Reference proteome</keyword>
<dbReference type="InterPro" id="IPR021858">
    <property type="entry name" value="Fun_TF"/>
</dbReference>
<dbReference type="OrthoDB" id="2015447at2759"/>
<proteinExistence type="predicted"/>
<dbReference type="PANTHER" id="PTHR37534:SF46">
    <property type="entry name" value="ZN(II)2CYS6 TRANSCRIPTION FACTOR (EUROFUNG)"/>
    <property type="match status" value="1"/>
</dbReference>
<dbReference type="GO" id="GO:0005634">
    <property type="term" value="C:nucleus"/>
    <property type="evidence" value="ECO:0007669"/>
    <property type="project" value="UniProtKB-SubCell"/>
</dbReference>
<comment type="subcellular location">
    <subcellularLocation>
        <location evidence="1">Nucleus</location>
    </subcellularLocation>
</comment>
<dbReference type="RefSeq" id="XP_013259973.1">
    <property type="nucleotide sequence ID" value="XM_013404519.1"/>
</dbReference>
<evidence type="ECO:0000256" key="1">
    <source>
        <dbReference type="ARBA" id="ARBA00004123"/>
    </source>
</evidence>
<evidence type="ECO:0008006" key="5">
    <source>
        <dbReference type="Google" id="ProtNLM"/>
    </source>
</evidence>
<dbReference type="AlphaFoldDB" id="A0A072PDL9"/>
<dbReference type="EMBL" id="AMGV01000004">
    <property type="protein sequence ID" value="KEF57383.1"/>
    <property type="molecule type" value="Genomic_DNA"/>
</dbReference>
<keyword evidence="2" id="KW-0539">Nucleus</keyword>
<name>A0A072PDL9_9EURO</name>
<organism evidence="3 4">
    <name type="scientific">Exophiala aquamarina CBS 119918</name>
    <dbReference type="NCBI Taxonomy" id="1182545"/>
    <lineage>
        <taxon>Eukaryota</taxon>
        <taxon>Fungi</taxon>
        <taxon>Dikarya</taxon>
        <taxon>Ascomycota</taxon>
        <taxon>Pezizomycotina</taxon>
        <taxon>Eurotiomycetes</taxon>
        <taxon>Chaetothyriomycetidae</taxon>
        <taxon>Chaetothyriales</taxon>
        <taxon>Herpotrichiellaceae</taxon>
        <taxon>Exophiala</taxon>
    </lineage>
</organism>
<dbReference type="GeneID" id="25280226"/>
<dbReference type="STRING" id="1182545.A0A072PDL9"/>
<accession>A0A072PDL9</accession>
<dbReference type="PANTHER" id="PTHR37534">
    <property type="entry name" value="TRANSCRIPTIONAL ACTIVATOR PROTEIN UGA3"/>
    <property type="match status" value="1"/>
</dbReference>
<evidence type="ECO:0000313" key="3">
    <source>
        <dbReference type="EMBL" id="KEF57383.1"/>
    </source>
</evidence>
<dbReference type="Proteomes" id="UP000027920">
    <property type="component" value="Unassembled WGS sequence"/>
</dbReference>
<dbReference type="HOGENOM" id="CLU_044489_0_0_1"/>
<dbReference type="Pfam" id="PF11951">
    <property type="entry name" value="Fungal_trans_2"/>
    <property type="match status" value="1"/>
</dbReference>
<sequence length="366" mass="41847">MAAHDDLEDLVRYYALEISAAFNLGNGPVETPCSHHILPMTRAIPSMRCVVAATAACHLANRFADDRLHRRSLHLRLKATELLRAELESGPDGPDLARLLCMLLLAQLDVCSGDCVEFTTHLKAARTFIRLYDTKDTERSFIEQRLAWLDIMEATTNPRMPHLATEDIKRILNKFRTPSGERLWGLDVFHCPIDLFEHLADVVVLYESQPKYQETSQNTVRRATGIGNAVKDWAASADSEYRRHLNEVWRIGILLYLVRIFRLPDDIFDTASLSDSIFLHARSIPSKSSWRYSTSWPLFQAGLLLLREDSHTKTWLRNELYENFSTLGCFHQKLAVDALEQAWQSGKDSFFGPLNTNLGMRKLILY</sequence>
<reference evidence="3 4" key="1">
    <citation type="submission" date="2013-03" db="EMBL/GenBank/DDBJ databases">
        <title>The Genome Sequence of Exophiala aquamarina CBS 119918.</title>
        <authorList>
            <consortium name="The Broad Institute Genomics Platform"/>
            <person name="Cuomo C."/>
            <person name="de Hoog S."/>
            <person name="Gorbushina A."/>
            <person name="Walker B."/>
            <person name="Young S.K."/>
            <person name="Zeng Q."/>
            <person name="Gargeya S."/>
            <person name="Fitzgerald M."/>
            <person name="Haas B."/>
            <person name="Abouelleil A."/>
            <person name="Allen A.W."/>
            <person name="Alvarado L."/>
            <person name="Arachchi H.M."/>
            <person name="Berlin A.M."/>
            <person name="Chapman S.B."/>
            <person name="Gainer-Dewar J."/>
            <person name="Goldberg J."/>
            <person name="Griggs A."/>
            <person name="Gujja S."/>
            <person name="Hansen M."/>
            <person name="Howarth C."/>
            <person name="Imamovic A."/>
            <person name="Ireland A."/>
            <person name="Larimer J."/>
            <person name="McCowan C."/>
            <person name="Murphy C."/>
            <person name="Pearson M."/>
            <person name="Poon T.W."/>
            <person name="Priest M."/>
            <person name="Roberts A."/>
            <person name="Saif S."/>
            <person name="Shea T."/>
            <person name="Sisk P."/>
            <person name="Sykes S."/>
            <person name="Wortman J."/>
            <person name="Nusbaum C."/>
            <person name="Birren B."/>
        </authorList>
    </citation>
    <scope>NUCLEOTIDE SEQUENCE [LARGE SCALE GENOMIC DNA]</scope>
    <source>
        <strain evidence="3 4">CBS 119918</strain>
    </source>
</reference>
<evidence type="ECO:0000256" key="2">
    <source>
        <dbReference type="ARBA" id="ARBA00023242"/>
    </source>
</evidence>
<evidence type="ECO:0000313" key="4">
    <source>
        <dbReference type="Proteomes" id="UP000027920"/>
    </source>
</evidence>
<gene>
    <name evidence="3" type="ORF">A1O9_05300</name>
</gene>